<dbReference type="RefSeq" id="WP_085548270.1">
    <property type="nucleotide sequence ID" value="NZ_FXAR01000001.1"/>
</dbReference>
<evidence type="ECO:0000256" key="7">
    <source>
        <dbReference type="ARBA" id="ARBA00022840"/>
    </source>
</evidence>
<gene>
    <name evidence="11" type="ORF">SAMN06295981_0056</name>
</gene>
<sequence>MTMRRHIVVMGVSGSGKTTVGELLGARLGLPYRDGDDLHPQANIDKMAAGVPLTDEDRWPWLELVGQWLDDHPDGGIIGCSALKRSYRDLIRRMAPQVVFVHVHGTRDVLDKRMSRRPGHFMPTSLLDSQLATLEPLADDEDGHVFNIAYSPGELVDQVADWLE</sequence>
<evidence type="ECO:0000256" key="1">
    <source>
        <dbReference type="ARBA" id="ARBA00004761"/>
    </source>
</evidence>
<dbReference type="FunFam" id="3.40.50.300:FF:000522">
    <property type="entry name" value="Gluconokinase"/>
    <property type="match status" value="1"/>
</dbReference>
<evidence type="ECO:0000256" key="10">
    <source>
        <dbReference type="RuleBase" id="RU363066"/>
    </source>
</evidence>
<evidence type="ECO:0000313" key="12">
    <source>
        <dbReference type="Proteomes" id="UP000193309"/>
    </source>
</evidence>
<dbReference type="Gene3D" id="3.40.50.300">
    <property type="entry name" value="P-loop containing nucleotide triphosphate hydrolases"/>
    <property type="match status" value="1"/>
</dbReference>
<dbReference type="EMBL" id="FXAR01000001">
    <property type="protein sequence ID" value="SMG05765.1"/>
    <property type="molecule type" value="Genomic_DNA"/>
</dbReference>
<evidence type="ECO:0000256" key="6">
    <source>
        <dbReference type="ARBA" id="ARBA00022777"/>
    </source>
</evidence>
<evidence type="ECO:0000256" key="5">
    <source>
        <dbReference type="ARBA" id="ARBA00022741"/>
    </source>
</evidence>
<dbReference type="PANTHER" id="PTHR43442">
    <property type="entry name" value="GLUCONOKINASE-RELATED"/>
    <property type="match status" value="1"/>
</dbReference>
<comment type="catalytic activity">
    <reaction evidence="9 10">
        <text>D-gluconate + ATP = 6-phospho-D-gluconate + ADP + H(+)</text>
        <dbReference type="Rhea" id="RHEA:19433"/>
        <dbReference type="ChEBI" id="CHEBI:15378"/>
        <dbReference type="ChEBI" id="CHEBI:18391"/>
        <dbReference type="ChEBI" id="CHEBI:30616"/>
        <dbReference type="ChEBI" id="CHEBI:58759"/>
        <dbReference type="ChEBI" id="CHEBI:456216"/>
        <dbReference type="EC" id="2.7.1.12"/>
    </reaction>
</comment>
<comment type="pathway">
    <text evidence="1">Carbohydrate acid metabolism.</text>
</comment>
<dbReference type="GO" id="GO:0005524">
    <property type="term" value="F:ATP binding"/>
    <property type="evidence" value="ECO:0007669"/>
    <property type="project" value="UniProtKB-KW"/>
</dbReference>
<protein>
    <recommendedName>
        <fullName evidence="3 10">Gluconokinase</fullName>
        <ecNumber evidence="3 10">2.7.1.12</ecNumber>
    </recommendedName>
</protein>
<name>A0A1X7HWR9_9CORY</name>
<dbReference type="SUPFAM" id="SSF52540">
    <property type="entry name" value="P-loop containing nucleoside triphosphate hydrolases"/>
    <property type="match status" value="1"/>
</dbReference>
<evidence type="ECO:0000256" key="4">
    <source>
        <dbReference type="ARBA" id="ARBA00022679"/>
    </source>
</evidence>
<evidence type="ECO:0000256" key="3">
    <source>
        <dbReference type="ARBA" id="ARBA00012054"/>
    </source>
</evidence>
<dbReference type="NCBIfam" id="TIGR01313">
    <property type="entry name" value="therm_gnt_kin"/>
    <property type="match status" value="1"/>
</dbReference>
<keyword evidence="4 10" id="KW-0808">Transferase</keyword>
<dbReference type="GO" id="GO:0005737">
    <property type="term" value="C:cytoplasm"/>
    <property type="evidence" value="ECO:0007669"/>
    <property type="project" value="TreeGrafter"/>
</dbReference>
<dbReference type="Pfam" id="PF01202">
    <property type="entry name" value="SKI"/>
    <property type="match status" value="1"/>
</dbReference>
<accession>A0A1X7HWR9</accession>
<evidence type="ECO:0000313" key="11">
    <source>
        <dbReference type="EMBL" id="SMG05765.1"/>
    </source>
</evidence>
<dbReference type="EC" id="2.7.1.12" evidence="3 10"/>
<keyword evidence="12" id="KW-1185">Reference proteome</keyword>
<proteinExistence type="inferred from homology"/>
<keyword evidence="8" id="KW-0311">Gluconate utilization</keyword>
<dbReference type="STRING" id="1610489.SAMN06295981_0056"/>
<dbReference type="GO" id="GO:0019521">
    <property type="term" value="P:D-gluconate metabolic process"/>
    <property type="evidence" value="ECO:0007669"/>
    <property type="project" value="UniProtKB-KW"/>
</dbReference>
<evidence type="ECO:0000256" key="2">
    <source>
        <dbReference type="ARBA" id="ARBA00008420"/>
    </source>
</evidence>
<reference evidence="12" key="1">
    <citation type="submission" date="2017-04" db="EMBL/GenBank/DDBJ databases">
        <authorList>
            <person name="Varghese N."/>
            <person name="Submissions S."/>
        </authorList>
    </citation>
    <scope>NUCLEOTIDE SEQUENCE [LARGE SCALE GENOMIC DNA]</scope>
    <source>
        <strain evidence="12">VDS</strain>
    </source>
</reference>
<keyword evidence="6 10" id="KW-0418">Kinase</keyword>
<dbReference type="CDD" id="cd02021">
    <property type="entry name" value="GntK"/>
    <property type="match status" value="1"/>
</dbReference>
<keyword evidence="5 10" id="KW-0547">Nucleotide-binding</keyword>
<dbReference type="AlphaFoldDB" id="A0A1X7HWR9"/>
<comment type="similarity">
    <text evidence="2 10">Belongs to the gluconokinase GntK/GntV family.</text>
</comment>
<dbReference type="InterPro" id="IPR006001">
    <property type="entry name" value="Therm_gnt_kin"/>
</dbReference>
<dbReference type="Proteomes" id="UP000193309">
    <property type="component" value="Unassembled WGS sequence"/>
</dbReference>
<dbReference type="InterPro" id="IPR027417">
    <property type="entry name" value="P-loop_NTPase"/>
</dbReference>
<evidence type="ECO:0000256" key="9">
    <source>
        <dbReference type="ARBA" id="ARBA00048090"/>
    </source>
</evidence>
<organism evidence="11 12">
    <name type="scientific">Corynebacterium pollutisoli</name>
    <dbReference type="NCBI Taxonomy" id="1610489"/>
    <lineage>
        <taxon>Bacteria</taxon>
        <taxon>Bacillati</taxon>
        <taxon>Actinomycetota</taxon>
        <taxon>Actinomycetes</taxon>
        <taxon>Mycobacteriales</taxon>
        <taxon>Corynebacteriaceae</taxon>
        <taxon>Corynebacterium</taxon>
    </lineage>
</organism>
<evidence type="ECO:0000256" key="8">
    <source>
        <dbReference type="ARBA" id="ARBA00023064"/>
    </source>
</evidence>
<dbReference type="InterPro" id="IPR031322">
    <property type="entry name" value="Shikimate/glucono_kinase"/>
</dbReference>
<dbReference type="GO" id="GO:0046316">
    <property type="term" value="F:gluconokinase activity"/>
    <property type="evidence" value="ECO:0007669"/>
    <property type="project" value="UniProtKB-EC"/>
</dbReference>
<dbReference type="PANTHER" id="PTHR43442:SF3">
    <property type="entry name" value="GLUCONOKINASE-RELATED"/>
    <property type="match status" value="1"/>
</dbReference>
<keyword evidence="7 10" id="KW-0067">ATP-binding</keyword>